<gene>
    <name evidence="2" type="ORF">HXX08_22405</name>
    <name evidence="3" type="ORF">OZ401_004165</name>
</gene>
<accession>A0A8T7M997</accession>
<dbReference type="AlphaFoldDB" id="A0A8T7M997"/>
<evidence type="ECO:0000313" key="3">
    <source>
        <dbReference type="EMBL" id="WJW68551.1"/>
    </source>
</evidence>
<evidence type="ECO:0000313" key="2">
    <source>
        <dbReference type="EMBL" id="NWJ48621.1"/>
    </source>
</evidence>
<protein>
    <submittedName>
        <fullName evidence="2">Uncharacterized protein</fullName>
    </submittedName>
</protein>
<keyword evidence="1" id="KW-0472">Membrane</keyword>
<dbReference type="Proteomes" id="UP001431572">
    <property type="component" value="Chromosome 2"/>
</dbReference>
<name>A0A8T7M997_9CHLR</name>
<proteinExistence type="predicted"/>
<dbReference type="Proteomes" id="UP000521676">
    <property type="component" value="Unassembled WGS sequence"/>
</dbReference>
<evidence type="ECO:0000313" key="4">
    <source>
        <dbReference type="Proteomes" id="UP000521676"/>
    </source>
</evidence>
<evidence type="ECO:0000313" key="5">
    <source>
        <dbReference type="Proteomes" id="UP001431572"/>
    </source>
</evidence>
<dbReference type="EMBL" id="CP128400">
    <property type="protein sequence ID" value="WJW68551.1"/>
    <property type="molecule type" value="Genomic_DNA"/>
</dbReference>
<keyword evidence="5" id="KW-1185">Reference proteome</keyword>
<sequence>MKRKYTNTELWLLWGISFGMGSSVVVFALTSSTGSWALTGLGAMLGLIIGTFKDRSKSPRP</sequence>
<dbReference type="EMBL" id="JACATZ010000003">
    <property type="protein sequence ID" value="NWJ48621.1"/>
    <property type="molecule type" value="Genomic_DNA"/>
</dbReference>
<dbReference type="RefSeq" id="WP_341470456.1">
    <property type="nucleotide sequence ID" value="NZ_CP128400.1"/>
</dbReference>
<reference evidence="2 4" key="1">
    <citation type="submission" date="2020-06" db="EMBL/GenBank/DDBJ databases">
        <title>Anoxygenic phototrophic Chloroflexota member uses a Type I reaction center.</title>
        <authorList>
            <person name="Tsuji J.M."/>
            <person name="Shaw N.A."/>
            <person name="Nagashima S."/>
            <person name="Venkiteswaran J."/>
            <person name="Schiff S.L."/>
            <person name="Hanada S."/>
            <person name="Tank M."/>
            <person name="Neufeld J.D."/>
        </authorList>
    </citation>
    <scope>NUCLEOTIDE SEQUENCE [LARGE SCALE GENOMIC DNA]</scope>
    <source>
        <strain evidence="2">L227-S17</strain>
    </source>
</reference>
<feature type="transmembrane region" description="Helical" evidence="1">
    <location>
        <begin position="35"/>
        <end position="52"/>
    </location>
</feature>
<reference evidence="3" key="2">
    <citation type="journal article" date="2024" name="Nature">
        <title>Anoxygenic phototroph of the Chloroflexota uses a type I reaction centre.</title>
        <authorList>
            <person name="Tsuji J.M."/>
            <person name="Shaw N.A."/>
            <person name="Nagashima S."/>
            <person name="Venkiteswaran J.J."/>
            <person name="Schiff S.L."/>
            <person name="Watanabe T."/>
            <person name="Fukui M."/>
            <person name="Hanada S."/>
            <person name="Tank M."/>
            <person name="Neufeld J.D."/>
        </authorList>
    </citation>
    <scope>NUCLEOTIDE SEQUENCE</scope>
    <source>
        <strain evidence="3">L227-S17</strain>
    </source>
</reference>
<keyword evidence="1" id="KW-0812">Transmembrane</keyword>
<feature type="transmembrane region" description="Helical" evidence="1">
    <location>
        <begin position="12"/>
        <end position="29"/>
    </location>
</feature>
<organism evidence="2 4">
    <name type="scientific">Candidatus Chlorohelix allophototropha</name>
    <dbReference type="NCBI Taxonomy" id="3003348"/>
    <lineage>
        <taxon>Bacteria</taxon>
        <taxon>Bacillati</taxon>
        <taxon>Chloroflexota</taxon>
        <taxon>Chloroflexia</taxon>
        <taxon>Candidatus Chloroheliales</taxon>
        <taxon>Candidatus Chloroheliaceae</taxon>
        <taxon>Candidatus Chlorohelix</taxon>
    </lineage>
</organism>
<evidence type="ECO:0000256" key="1">
    <source>
        <dbReference type="SAM" id="Phobius"/>
    </source>
</evidence>
<keyword evidence="1" id="KW-1133">Transmembrane helix</keyword>